<protein>
    <submittedName>
        <fullName evidence="1">DUF2093 domain-containing protein</fullName>
    </submittedName>
</protein>
<dbReference type="EMBL" id="NOXT01000120">
    <property type="protein sequence ID" value="OYQ26009.1"/>
    <property type="molecule type" value="Genomic_DNA"/>
</dbReference>
<dbReference type="Pfam" id="PF09866">
    <property type="entry name" value="DUF2093"/>
    <property type="match status" value="1"/>
</dbReference>
<proteinExistence type="predicted"/>
<sequence length="72" mass="8274">MLDRFGRAAKLHYESGSYRVLQSGDHVLCAVTQQRIPLAALRYWSHELQEAYFSADIASARYAEKRKEGLFP</sequence>
<gene>
    <name evidence="1" type="ORF">CHU93_12425</name>
</gene>
<reference evidence="1 2" key="1">
    <citation type="submission" date="2017-07" db="EMBL/GenBank/DDBJ databases">
        <title>Sandarakinorhabdus cyanobacteriorum sp. nov., a novel bacterium isolated from cyanobacterial aggregates in a eutrophic lake.</title>
        <authorList>
            <person name="Cai H."/>
        </authorList>
    </citation>
    <scope>NUCLEOTIDE SEQUENCE [LARGE SCALE GENOMIC DNA]</scope>
    <source>
        <strain evidence="1 2">TH057</strain>
    </source>
</reference>
<evidence type="ECO:0000313" key="2">
    <source>
        <dbReference type="Proteomes" id="UP000216991"/>
    </source>
</evidence>
<dbReference type="InterPro" id="IPR018661">
    <property type="entry name" value="DUF2093"/>
</dbReference>
<accession>A0A255Y9X9</accession>
<keyword evidence="2" id="KW-1185">Reference proteome</keyword>
<organism evidence="1 2">
    <name type="scientific">Sandarakinorhabdus cyanobacteriorum</name>
    <dbReference type="NCBI Taxonomy" id="1981098"/>
    <lineage>
        <taxon>Bacteria</taxon>
        <taxon>Pseudomonadati</taxon>
        <taxon>Pseudomonadota</taxon>
        <taxon>Alphaproteobacteria</taxon>
        <taxon>Sphingomonadales</taxon>
        <taxon>Sphingosinicellaceae</taxon>
        <taxon>Sandarakinorhabdus</taxon>
    </lineage>
</organism>
<dbReference type="Proteomes" id="UP000216991">
    <property type="component" value="Unassembled WGS sequence"/>
</dbReference>
<dbReference type="AlphaFoldDB" id="A0A255Y9X9"/>
<dbReference type="RefSeq" id="WP_086117842.1">
    <property type="nucleotide sequence ID" value="NZ_NOXT01000120.1"/>
</dbReference>
<dbReference type="OrthoDB" id="9801906at2"/>
<evidence type="ECO:0000313" key="1">
    <source>
        <dbReference type="EMBL" id="OYQ26009.1"/>
    </source>
</evidence>
<name>A0A255Y9X9_9SPHN</name>
<comment type="caution">
    <text evidence="1">The sequence shown here is derived from an EMBL/GenBank/DDBJ whole genome shotgun (WGS) entry which is preliminary data.</text>
</comment>